<evidence type="ECO:0000256" key="2">
    <source>
        <dbReference type="ARBA" id="ARBA00022692"/>
    </source>
</evidence>
<feature type="transmembrane region" description="Helical" evidence="5">
    <location>
        <begin position="21"/>
        <end position="39"/>
    </location>
</feature>
<feature type="transmembrane region" description="Helical" evidence="5">
    <location>
        <begin position="111"/>
        <end position="128"/>
    </location>
</feature>
<accession>A0A6J6AQY8</accession>
<feature type="transmembrane region" description="Helical" evidence="5">
    <location>
        <begin position="51"/>
        <end position="71"/>
    </location>
</feature>
<dbReference type="PANTHER" id="PTHR23501">
    <property type="entry name" value="MAJOR FACILITATOR SUPERFAMILY"/>
    <property type="match status" value="1"/>
</dbReference>
<dbReference type="Gene3D" id="1.20.1250.20">
    <property type="entry name" value="MFS general substrate transporter like domains"/>
    <property type="match status" value="1"/>
</dbReference>
<dbReference type="SUPFAM" id="SSF103473">
    <property type="entry name" value="MFS general substrate transporter"/>
    <property type="match status" value="1"/>
</dbReference>
<dbReference type="EMBL" id="CAEUNJ010000086">
    <property type="protein sequence ID" value="CAB4372592.1"/>
    <property type="molecule type" value="Genomic_DNA"/>
</dbReference>
<feature type="transmembrane region" description="Helical" evidence="5">
    <location>
        <begin position="269"/>
        <end position="288"/>
    </location>
</feature>
<feature type="transmembrane region" description="Helical" evidence="5">
    <location>
        <begin position="398"/>
        <end position="418"/>
    </location>
</feature>
<reference evidence="7" key="1">
    <citation type="submission" date="2020-05" db="EMBL/GenBank/DDBJ databases">
        <authorList>
            <person name="Chiriac C."/>
            <person name="Salcher M."/>
            <person name="Ghai R."/>
            <person name="Kavagutti S V."/>
        </authorList>
    </citation>
    <scope>NUCLEOTIDE SEQUENCE</scope>
</reference>
<feature type="domain" description="Major facilitator superfamily (MFS) profile" evidence="6">
    <location>
        <begin position="17"/>
        <end position="451"/>
    </location>
</feature>
<proteinExistence type="predicted"/>
<dbReference type="GO" id="GO:0022857">
    <property type="term" value="F:transmembrane transporter activity"/>
    <property type="evidence" value="ECO:0007669"/>
    <property type="project" value="InterPro"/>
</dbReference>
<feature type="transmembrane region" description="Helical" evidence="5">
    <location>
        <begin position="294"/>
        <end position="313"/>
    </location>
</feature>
<feature type="transmembrane region" description="Helical" evidence="5">
    <location>
        <begin position="424"/>
        <end position="444"/>
    </location>
</feature>
<feature type="transmembrane region" description="Helical" evidence="5">
    <location>
        <begin position="170"/>
        <end position="193"/>
    </location>
</feature>
<dbReference type="InterPro" id="IPR020846">
    <property type="entry name" value="MFS_dom"/>
</dbReference>
<feature type="transmembrane region" description="Helical" evidence="5">
    <location>
        <begin position="325"/>
        <end position="346"/>
    </location>
</feature>
<evidence type="ECO:0000256" key="5">
    <source>
        <dbReference type="SAM" id="Phobius"/>
    </source>
</evidence>
<evidence type="ECO:0000256" key="3">
    <source>
        <dbReference type="ARBA" id="ARBA00022989"/>
    </source>
</evidence>
<dbReference type="PROSITE" id="PS50850">
    <property type="entry name" value="MFS"/>
    <property type="match status" value="1"/>
</dbReference>
<name>A0A6J6AQY8_9ZZZZ</name>
<protein>
    <submittedName>
        <fullName evidence="7">Unannotated protein</fullName>
    </submittedName>
</protein>
<evidence type="ECO:0000256" key="1">
    <source>
        <dbReference type="ARBA" id="ARBA00004141"/>
    </source>
</evidence>
<keyword evidence="4 5" id="KW-0472">Membrane</keyword>
<feature type="transmembrane region" description="Helical" evidence="5">
    <location>
        <begin position="83"/>
        <end position="105"/>
    </location>
</feature>
<dbReference type="AlphaFoldDB" id="A0A6J6AQY8"/>
<feature type="transmembrane region" description="Helical" evidence="5">
    <location>
        <begin position="352"/>
        <end position="377"/>
    </location>
</feature>
<feature type="transmembrane region" description="Helical" evidence="5">
    <location>
        <begin position="229"/>
        <end position="248"/>
    </location>
</feature>
<dbReference type="PANTHER" id="PTHR23501:SF154">
    <property type="entry name" value="MULTIDRUG-EFFLUX TRANSPORTER RV1634-RELATED"/>
    <property type="match status" value="1"/>
</dbReference>
<evidence type="ECO:0000256" key="4">
    <source>
        <dbReference type="ARBA" id="ARBA00023136"/>
    </source>
</evidence>
<feature type="transmembrane region" description="Helical" evidence="5">
    <location>
        <begin position="205"/>
        <end position="223"/>
    </location>
</feature>
<sequence length="453" mass="46534">MSHGAVIGVFAPGRRLLTSGLVLIVTLVAFESMSVATVMPLVESDLGNLSLYGWVFSAFFLGTLVGVVLAATASDRMKPVIPFAVGLVLFALGLVVGGTASSMFVLVLGRLLQGLGAGAMPATSYVCIGRTYPLEQRPKMFALISSAWMVPSLLGPVLAAWIAQTVGWRWVFLGLLPLTAVIGVIAIFGVRSVPAPSERSNDRNLLNALLVAIGAGLLLVGLGSHQVVVAVPVAVLGVAIMVPPFRRLTPIGTLRAHAGMPATVAVRGLLNFGFYSADAFVPFAITAVRGMSPVFGGLAMTTASVLWTVSSWVQARWIRTRGATILVVLGMAVIALGAAGMLLVLVPSVPAWIGLVAWAIAGFGMGLAFSPLSHVALELSPKDKEGKTTTALQLSDTLGAALGIGIAGVLVSTIGSITDSETPGLVVTFAMAAAVAGLGAVLGIRVPRGRELG</sequence>
<keyword evidence="3 5" id="KW-1133">Transmembrane helix</keyword>
<evidence type="ECO:0000313" key="7">
    <source>
        <dbReference type="EMBL" id="CAB4372592.1"/>
    </source>
</evidence>
<dbReference type="InterPro" id="IPR036259">
    <property type="entry name" value="MFS_trans_sf"/>
</dbReference>
<gene>
    <name evidence="7" type="ORF">UFOPK4201_01636</name>
</gene>
<comment type="subcellular location">
    <subcellularLocation>
        <location evidence="1">Membrane</location>
        <topology evidence="1">Multi-pass membrane protein</topology>
    </subcellularLocation>
</comment>
<dbReference type="Pfam" id="PF07690">
    <property type="entry name" value="MFS_1"/>
    <property type="match status" value="1"/>
</dbReference>
<dbReference type="GO" id="GO:0005886">
    <property type="term" value="C:plasma membrane"/>
    <property type="evidence" value="ECO:0007669"/>
    <property type="project" value="TreeGrafter"/>
</dbReference>
<dbReference type="InterPro" id="IPR011701">
    <property type="entry name" value="MFS"/>
</dbReference>
<dbReference type="PRINTS" id="PR01036">
    <property type="entry name" value="TCRTETB"/>
</dbReference>
<feature type="transmembrane region" description="Helical" evidence="5">
    <location>
        <begin position="140"/>
        <end position="164"/>
    </location>
</feature>
<organism evidence="7">
    <name type="scientific">freshwater metagenome</name>
    <dbReference type="NCBI Taxonomy" id="449393"/>
    <lineage>
        <taxon>unclassified sequences</taxon>
        <taxon>metagenomes</taxon>
        <taxon>ecological metagenomes</taxon>
    </lineage>
</organism>
<keyword evidence="2 5" id="KW-0812">Transmembrane</keyword>
<dbReference type="Gene3D" id="1.20.1720.10">
    <property type="entry name" value="Multidrug resistance protein D"/>
    <property type="match status" value="1"/>
</dbReference>
<evidence type="ECO:0000259" key="6">
    <source>
        <dbReference type="PROSITE" id="PS50850"/>
    </source>
</evidence>